<dbReference type="PANTHER" id="PTHR12062:SF27">
    <property type="entry name" value="ALPHA-1,3-MANNOSYL-GLYCOPROTEIN 4-BETA-N-ACETYLGLUCOSAMINYLTRANSFERASE B"/>
    <property type="match status" value="1"/>
</dbReference>
<evidence type="ECO:0000313" key="3">
    <source>
        <dbReference type="Proteomes" id="UP000193380"/>
    </source>
</evidence>
<evidence type="ECO:0000313" key="2">
    <source>
        <dbReference type="EMBL" id="CDQ77429.1"/>
    </source>
</evidence>
<dbReference type="GO" id="GO:0006487">
    <property type="term" value="P:protein N-linked glycosylation"/>
    <property type="evidence" value="ECO:0007669"/>
    <property type="project" value="TreeGrafter"/>
</dbReference>
<name>A0A060XJF2_ONCMY</name>
<dbReference type="PaxDb" id="8022-A0A060XJF2"/>
<dbReference type="PANTHER" id="PTHR12062">
    <property type="entry name" value="N-ACETYLGLUCOSAMINYLTRANSFERASE VI"/>
    <property type="match status" value="1"/>
</dbReference>
<dbReference type="GO" id="GO:0005793">
    <property type="term" value="C:endoplasmic reticulum-Golgi intermediate compartment"/>
    <property type="evidence" value="ECO:0007669"/>
    <property type="project" value="TreeGrafter"/>
</dbReference>
<dbReference type="STRING" id="8022.A0A060XJF2"/>
<dbReference type="InterPro" id="IPR006759">
    <property type="entry name" value="Glyco_transf_54"/>
</dbReference>
<protein>
    <recommendedName>
        <fullName evidence="1">MGAT4 conserved region domain-containing protein</fullName>
    </recommendedName>
</protein>
<dbReference type="GO" id="GO:0008375">
    <property type="term" value="F:acetylglucosaminyltransferase activity"/>
    <property type="evidence" value="ECO:0007669"/>
    <property type="project" value="TreeGrafter"/>
</dbReference>
<dbReference type="EMBL" id="FR905228">
    <property type="protein sequence ID" value="CDQ77429.1"/>
    <property type="molecule type" value="Genomic_DNA"/>
</dbReference>
<sequence length="217" mass="25037">MLSSVYSRITGDSTAIPLGTHRLNQRCFHVILIKLLSLVLGIPTVKRQKQSYLVSTLNSLLYDLSPSERNDTVIIIFVAETDAEYVNSVAELLEKNFPKDVHSGLLEVVSPSQYFYPNFSRLRETFGDSKERVKWRTKQNLDYSFLMLYAQEKGTYYVQLEDDIVANPGYSQTMKTYVRKLATDDWMFLEFSQLGFIGESMLFCESVCSQGFWKRRA</sequence>
<reference evidence="2" key="1">
    <citation type="journal article" date="2014" name="Nat. Commun.">
        <title>The rainbow trout genome provides novel insights into evolution after whole-genome duplication in vertebrates.</title>
        <authorList>
            <person name="Berthelot C."/>
            <person name="Brunet F."/>
            <person name="Chalopin D."/>
            <person name="Juanchich A."/>
            <person name="Bernard M."/>
            <person name="Noel B."/>
            <person name="Bento P."/>
            <person name="Da Silva C."/>
            <person name="Labadie K."/>
            <person name="Alberti A."/>
            <person name="Aury J.M."/>
            <person name="Louis A."/>
            <person name="Dehais P."/>
            <person name="Bardou P."/>
            <person name="Montfort J."/>
            <person name="Klopp C."/>
            <person name="Cabau C."/>
            <person name="Gaspin C."/>
            <person name="Thorgaard G.H."/>
            <person name="Boussaha M."/>
            <person name="Quillet E."/>
            <person name="Guyomard R."/>
            <person name="Galiana D."/>
            <person name="Bobe J."/>
            <person name="Volff J.N."/>
            <person name="Genet C."/>
            <person name="Wincker P."/>
            <person name="Jaillon O."/>
            <person name="Roest Crollius H."/>
            <person name="Guiguen Y."/>
        </authorList>
    </citation>
    <scope>NUCLEOTIDE SEQUENCE [LARGE SCALE GENOMIC DNA]</scope>
</reference>
<dbReference type="InterPro" id="IPR057279">
    <property type="entry name" value="MGAT4"/>
</dbReference>
<dbReference type="Proteomes" id="UP000193380">
    <property type="component" value="Unassembled WGS sequence"/>
</dbReference>
<dbReference type="AlphaFoldDB" id="A0A060XJF2"/>
<dbReference type="Pfam" id="PF04666">
    <property type="entry name" value="MGAT4_cons"/>
    <property type="match status" value="1"/>
</dbReference>
<feature type="domain" description="MGAT4 conserved region" evidence="1">
    <location>
        <begin position="37"/>
        <end position="199"/>
    </location>
</feature>
<organism evidence="2 3">
    <name type="scientific">Oncorhynchus mykiss</name>
    <name type="common">Rainbow trout</name>
    <name type="synonym">Salmo gairdneri</name>
    <dbReference type="NCBI Taxonomy" id="8022"/>
    <lineage>
        <taxon>Eukaryota</taxon>
        <taxon>Metazoa</taxon>
        <taxon>Chordata</taxon>
        <taxon>Craniata</taxon>
        <taxon>Vertebrata</taxon>
        <taxon>Euteleostomi</taxon>
        <taxon>Actinopterygii</taxon>
        <taxon>Neopterygii</taxon>
        <taxon>Teleostei</taxon>
        <taxon>Protacanthopterygii</taxon>
        <taxon>Salmoniformes</taxon>
        <taxon>Salmonidae</taxon>
        <taxon>Salmoninae</taxon>
        <taxon>Oncorhynchus</taxon>
    </lineage>
</organism>
<reference evidence="2" key="2">
    <citation type="submission" date="2014-03" db="EMBL/GenBank/DDBJ databases">
        <authorList>
            <person name="Genoscope - CEA"/>
        </authorList>
    </citation>
    <scope>NUCLEOTIDE SEQUENCE</scope>
</reference>
<dbReference type="GO" id="GO:0005783">
    <property type="term" value="C:endoplasmic reticulum"/>
    <property type="evidence" value="ECO:0007669"/>
    <property type="project" value="TreeGrafter"/>
</dbReference>
<accession>A0A060XJF2</accession>
<proteinExistence type="predicted"/>
<dbReference type="GO" id="GO:0005795">
    <property type="term" value="C:Golgi stack"/>
    <property type="evidence" value="ECO:0007669"/>
    <property type="project" value="TreeGrafter"/>
</dbReference>
<gene>
    <name evidence="2" type="ORF">GSONMT00058938001</name>
</gene>
<evidence type="ECO:0000259" key="1">
    <source>
        <dbReference type="Pfam" id="PF04666"/>
    </source>
</evidence>